<feature type="domain" description="NAD-dependent epimerase/dehydratase" evidence="3">
    <location>
        <begin position="7"/>
        <end position="250"/>
    </location>
</feature>
<dbReference type="EMBL" id="CP126208">
    <property type="protein sequence ID" value="WIA08165.1"/>
    <property type="molecule type" value="Genomic_DNA"/>
</dbReference>
<keyword evidence="2" id="KW-1133">Transmembrane helix</keyword>
<keyword evidence="5" id="KW-1185">Reference proteome</keyword>
<feature type="transmembrane region" description="Helical" evidence="2">
    <location>
        <begin position="356"/>
        <end position="384"/>
    </location>
</feature>
<organism evidence="4 5">
    <name type="scientific">Tetradesmus obliquus</name>
    <name type="common">Green alga</name>
    <name type="synonym">Acutodesmus obliquus</name>
    <dbReference type="NCBI Taxonomy" id="3088"/>
    <lineage>
        <taxon>Eukaryota</taxon>
        <taxon>Viridiplantae</taxon>
        <taxon>Chlorophyta</taxon>
        <taxon>core chlorophytes</taxon>
        <taxon>Chlorophyceae</taxon>
        <taxon>CS clade</taxon>
        <taxon>Sphaeropleales</taxon>
        <taxon>Scenedesmaceae</taxon>
        <taxon>Tetradesmus</taxon>
    </lineage>
</organism>
<evidence type="ECO:0000313" key="5">
    <source>
        <dbReference type="Proteomes" id="UP001244341"/>
    </source>
</evidence>
<keyword evidence="1" id="KW-0560">Oxidoreductase</keyword>
<dbReference type="InterPro" id="IPR050425">
    <property type="entry name" value="NAD(P)_dehydrat-like"/>
</dbReference>
<proteinExistence type="predicted"/>
<dbReference type="Proteomes" id="UP001244341">
    <property type="component" value="Chromosome 1b"/>
</dbReference>
<name>A0ABY8TGR2_TETOB</name>
<protein>
    <recommendedName>
        <fullName evidence="3">NAD-dependent epimerase/dehydratase domain-containing protein</fullName>
    </recommendedName>
</protein>
<keyword evidence="2" id="KW-0472">Membrane</keyword>
<reference evidence="4 5" key="1">
    <citation type="submission" date="2023-05" db="EMBL/GenBank/DDBJ databases">
        <title>A 100% complete, gapless, phased diploid assembly of the Scenedesmus obliquus UTEX 3031 genome.</title>
        <authorList>
            <person name="Biondi T.C."/>
            <person name="Hanschen E.R."/>
            <person name="Kwon T."/>
            <person name="Eng W."/>
            <person name="Kruse C.P.S."/>
            <person name="Koehler S.I."/>
            <person name="Kunde Y."/>
            <person name="Gleasner C.D."/>
            <person name="You Mak K.T."/>
            <person name="Polle J."/>
            <person name="Hovde B.T."/>
            <person name="Starkenburg S.R."/>
        </authorList>
    </citation>
    <scope>NUCLEOTIDE SEQUENCE [LARGE SCALE GENOMIC DNA]</scope>
    <source>
        <strain evidence="4 5">DOE0152z</strain>
    </source>
</reference>
<evidence type="ECO:0000313" key="4">
    <source>
        <dbReference type="EMBL" id="WIA08165.1"/>
    </source>
</evidence>
<sequence length="388" mass="41442">MGAGVRVCVTGGTGYVAGHIVQRLLEKGYIVHATCRDPSSMKAVGHLLRMRNASELLRLFPADLLTPGAFHEAVAGCTYVIHTASPYVIDCQPGQEEEELIKPAVFGTENVLNAVNAAGTVQRVVITASTASVFTDAFERGEGHVFSEADWNVSATPTKFPYFYSKKLAEQRAYEMCKEAGGRWALCSINPGAIWGPPLSSRLDGESVNQCLDLLSGVMWPFVANIACGMVDVRDVARAHVAAMENPAASGRYLINARSGYLLVDAMRVLRREYPKQWVPICAGPKFGVMLFGPLLGLPRDLCSAMLGRCPVIDASKAAKDLGMTPESYILPESTISEMGAALMAKGMVPSFRLPIIPLAVVSAVLLLALVAVGLGLGLTALGVSLRF</sequence>
<evidence type="ECO:0000259" key="3">
    <source>
        <dbReference type="Pfam" id="PF01370"/>
    </source>
</evidence>
<dbReference type="InterPro" id="IPR036291">
    <property type="entry name" value="NAD(P)-bd_dom_sf"/>
</dbReference>
<dbReference type="InterPro" id="IPR001509">
    <property type="entry name" value="Epimerase_deHydtase"/>
</dbReference>
<dbReference type="Pfam" id="PF01370">
    <property type="entry name" value="Epimerase"/>
    <property type="match status" value="1"/>
</dbReference>
<keyword evidence="2" id="KW-0812">Transmembrane</keyword>
<dbReference type="PANTHER" id="PTHR10366:SF812">
    <property type="entry name" value="VPS9 DOMAIN-CONTAINING PROTEIN"/>
    <property type="match status" value="1"/>
</dbReference>
<gene>
    <name evidence="4" type="ORF">OEZ85_007619</name>
</gene>
<dbReference type="PANTHER" id="PTHR10366">
    <property type="entry name" value="NAD DEPENDENT EPIMERASE/DEHYDRATASE"/>
    <property type="match status" value="1"/>
</dbReference>
<evidence type="ECO:0000256" key="2">
    <source>
        <dbReference type="SAM" id="Phobius"/>
    </source>
</evidence>
<accession>A0ABY8TGR2</accession>
<evidence type="ECO:0000256" key="1">
    <source>
        <dbReference type="ARBA" id="ARBA00023002"/>
    </source>
</evidence>
<dbReference type="Gene3D" id="3.40.50.720">
    <property type="entry name" value="NAD(P)-binding Rossmann-like Domain"/>
    <property type="match status" value="1"/>
</dbReference>
<dbReference type="SUPFAM" id="SSF51735">
    <property type="entry name" value="NAD(P)-binding Rossmann-fold domains"/>
    <property type="match status" value="1"/>
</dbReference>